<evidence type="ECO:0000313" key="2">
    <source>
        <dbReference type="EMBL" id="MPC45533.1"/>
    </source>
</evidence>
<reference evidence="2 3" key="1">
    <citation type="submission" date="2019-05" db="EMBL/GenBank/DDBJ databases">
        <title>Another draft genome of Portunus trituberculatus and its Hox gene families provides insights of decapod evolution.</title>
        <authorList>
            <person name="Jeong J.-H."/>
            <person name="Song I."/>
            <person name="Kim S."/>
            <person name="Choi T."/>
            <person name="Kim D."/>
            <person name="Ryu S."/>
            <person name="Kim W."/>
        </authorList>
    </citation>
    <scope>NUCLEOTIDE SEQUENCE [LARGE SCALE GENOMIC DNA]</scope>
    <source>
        <tissue evidence="2">Muscle</tissue>
    </source>
</reference>
<dbReference type="Proteomes" id="UP000324222">
    <property type="component" value="Unassembled WGS sequence"/>
</dbReference>
<keyword evidence="3" id="KW-1185">Reference proteome</keyword>
<comment type="caution">
    <text evidence="2">The sequence shown here is derived from an EMBL/GenBank/DDBJ whole genome shotgun (WGS) entry which is preliminary data.</text>
</comment>
<sequence>MDPQYNQYVLPIRQQSPSPTRVSRASTPTTHRTSKIHRSTRKETEALHDQEAQYNVIFATERDTFQKIATRRQSVEIAIIKGI</sequence>
<feature type="compositionally biased region" description="Polar residues" evidence="1">
    <location>
        <begin position="13"/>
        <end position="31"/>
    </location>
</feature>
<evidence type="ECO:0000256" key="1">
    <source>
        <dbReference type="SAM" id="MobiDB-lite"/>
    </source>
</evidence>
<protein>
    <submittedName>
        <fullName evidence="2">Uncharacterized protein</fullName>
    </submittedName>
</protein>
<feature type="region of interest" description="Disordered" evidence="1">
    <location>
        <begin position="13"/>
        <end position="43"/>
    </location>
</feature>
<accession>A0A5B7FK47</accession>
<gene>
    <name evidence="2" type="ORF">E2C01_039235</name>
</gene>
<evidence type="ECO:0000313" key="3">
    <source>
        <dbReference type="Proteomes" id="UP000324222"/>
    </source>
</evidence>
<name>A0A5B7FK47_PORTR</name>
<organism evidence="2 3">
    <name type="scientific">Portunus trituberculatus</name>
    <name type="common">Swimming crab</name>
    <name type="synonym">Neptunus trituberculatus</name>
    <dbReference type="NCBI Taxonomy" id="210409"/>
    <lineage>
        <taxon>Eukaryota</taxon>
        <taxon>Metazoa</taxon>
        <taxon>Ecdysozoa</taxon>
        <taxon>Arthropoda</taxon>
        <taxon>Crustacea</taxon>
        <taxon>Multicrustacea</taxon>
        <taxon>Malacostraca</taxon>
        <taxon>Eumalacostraca</taxon>
        <taxon>Eucarida</taxon>
        <taxon>Decapoda</taxon>
        <taxon>Pleocyemata</taxon>
        <taxon>Brachyura</taxon>
        <taxon>Eubrachyura</taxon>
        <taxon>Portunoidea</taxon>
        <taxon>Portunidae</taxon>
        <taxon>Portuninae</taxon>
        <taxon>Portunus</taxon>
    </lineage>
</organism>
<dbReference type="AlphaFoldDB" id="A0A5B7FK47"/>
<dbReference type="EMBL" id="VSRR010006771">
    <property type="protein sequence ID" value="MPC45533.1"/>
    <property type="molecule type" value="Genomic_DNA"/>
</dbReference>
<proteinExistence type="predicted"/>